<organism evidence="3 4">
    <name type="scientific">Gemmobacter aquatilis</name>
    <dbReference type="NCBI Taxonomy" id="933059"/>
    <lineage>
        <taxon>Bacteria</taxon>
        <taxon>Pseudomonadati</taxon>
        <taxon>Pseudomonadota</taxon>
        <taxon>Alphaproteobacteria</taxon>
        <taxon>Rhodobacterales</taxon>
        <taxon>Paracoccaceae</taxon>
        <taxon>Gemmobacter</taxon>
    </lineage>
</organism>
<keyword evidence="2" id="KW-0812">Transmembrane</keyword>
<feature type="transmembrane region" description="Helical" evidence="2">
    <location>
        <begin position="12"/>
        <end position="37"/>
    </location>
</feature>
<evidence type="ECO:0000313" key="3">
    <source>
        <dbReference type="EMBL" id="SEN13652.1"/>
    </source>
</evidence>
<dbReference type="AlphaFoldDB" id="A0A1H8E2F6"/>
<accession>A0A1H8E2F6</accession>
<protein>
    <submittedName>
        <fullName evidence="3">Uncharacterized protein</fullName>
    </submittedName>
</protein>
<feature type="transmembrane region" description="Helical" evidence="2">
    <location>
        <begin position="115"/>
        <end position="138"/>
    </location>
</feature>
<keyword evidence="2" id="KW-0472">Membrane</keyword>
<evidence type="ECO:0000256" key="2">
    <source>
        <dbReference type="SAM" id="Phobius"/>
    </source>
</evidence>
<proteinExistence type="predicted"/>
<evidence type="ECO:0000313" key="4">
    <source>
        <dbReference type="Proteomes" id="UP000198761"/>
    </source>
</evidence>
<dbReference type="EMBL" id="FOCE01000003">
    <property type="protein sequence ID" value="SEN13652.1"/>
    <property type="molecule type" value="Genomic_DNA"/>
</dbReference>
<name>A0A1H8E2F6_9RHOB</name>
<dbReference type="Proteomes" id="UP000198761">
    <property type="component" value="Unassembled WGS sequence"/>
</dbReference>
<keyword evidence="2" id="KW-1133">Transmembrane helix</keyword>
<reference evidence="3 4" key="1">
    <citation type="submission" date="2016-10" db="EMBL/GenBank/DDBJ databases">
        <authorList>
            <person name="de Groot N.N."/>
        </authorList>
    </citation>
    <scope>NUCLEOTIDE SEQUENCE [LARGE SCALE GENOMIC DNA]</scope>
    <source>
        <strain evidence="3 4">DSM 3857</strain>
    </source>
</reference>
<gene>
    <name evidence="3" type="ORF">SAMN04488103_103198</name>
</gene>
<sequence>MPKRNWLRKGWSVIIYYLSLALQVLVLPIILLISAYLSYLCYTGSVEQSAIEDESKLRSKSSFNAIYQAEWQRCSGLTIAERKDCRIDTEEAIRENELKEHDLVAQEVTALWTRITGLAAILGALSGLLGLGLIWAAYKESRETNKGSREANAITREIGQAQVRAYLSIKTATYTRDSDGTSKIALEFINTGQSPASDIEVIVTADLKDEVNKNSITTPLNVDIWKPGAVAAREIISGVFAVLPPAHSDNKTTISYEVTIMFRTVFDDLGVRVLKVSGSRNLANIRHVSCGRLELPREHAAEHKVETAQPPQPLLPPAASAT</sequence>
<feature type="region of interest" description="Disordered" evidence="1">
    <location>
        <begin position="300"/>
        <end position="322"/>
    </location>
</feature>
<keyword evidence="4" id="KW-1185">Reference proteome</keyword>
<evidence type="ECO:0000256" key="1">
    <source>
        <dbReference type="SAM" id="MobiDB-lite"/>
    </source>
</evidence>